<accession>A0A6I6JVB9</accession>
<dbReference type="Gene3D" id="3.20.20.70">
    <property type="entry name" value="Aldolase class I"/>
    <property type="match status" value="1"/>
</dbReference>
<dbReference type="Gene3D" id="2.60.40.1180">
    <property type="entry name" value="Golgi alpha-mannosidase II"/>
    <property type="match status" value="1"/>
</dbReference>
<name>A0A6I6JVB9_9BACT</name>
<reference evidence="6 7" key="1">
    <citation type="submission" date="2019-11" db="EMBL/GenBank/DDBJ databases">
        <authorList>
            <person name="Zheng R.K."/>
            <person name="Sun C.M."/>
        </authorList>
    </citation>
    <scope>NUCLEOTIDE SEQUENCE [LARGE SCALE GENOMIC DNA]</scope>
    <source>
        <strain evidence="6 7">WC007</strain>
    </source>
</reference>
<gene>
    <name evidence="6" type="ORF">GM418_23405</name>
</gene>
<dbReference type="Proteomes" id="UP000428260">
    <property type="component" value="Chromosome"/>
</dbReference>
<protein>
    <recommendedName>
        <fullName evidence="5">Alpha galactosidase C-terminal domain-containing protein</fullName>
    </recommendedName>
</protein>
<sequence length="751" mass="85464">MKTRREFIQKASVGSIALSSLCGFTTLDDRNIPVISGLNKGNKNIPFEEPDYTKWKVSFNESESTLSIVNGNVFIHGRLIFTSGTDQWTVVNSHDGVKSRYAFVDLKGDVQGYFVLCTNGEELKICFYHRTAQAYKGILTFTGGITFFKNSFACRTRAKEGERVLSLSCGITDSLQNDSLFAPENDTILQLDAGNLSIKNTGDGEYSFKMSGHIGESSESVFSMNLEKNYLKSRYVPYYHTLNRERCSKTPTGWMSWNTYFDKATAEDNLNEAKIGKKYLQPFGCEFWSIESWQGNSDQLPVSNFFNMNLEVNEKQFPEGMKQLAEDIRDLGFRPGLWMAPFGTGSEKFYDEHKNWFLHDKEGKPISSWNGRYTLDPTVQEALDHLKKMFNKASREWGYEFFKIDGMSGRSHNYCAHLYERPEIRECFKDPSYSNPFEKCVKTFREGIGEDRVFLACQGHSSGPEAYYADAARLGADIVHPNQPVKWHNVYNQGACTMNQIFTHNIVMVADPDTLLVHDLPLEEARVSATIVALPGQLTFFGDKLAGLSKSQMKILQQTLPVADVRPVSLYPYFSMLQIWNLQIENKLLGDYNVVALFNWEDEAKTISFSMDELGLPAEDEYLIYEFWEQKAYGTITDGFALEVPAHAVRLLSIHKKQDIPQWVSSDRHITQNALELNAYKWDNRNRVIEGEIALVGSFPLTMRLHVPKGFHLADAQCDGAKCTVKEENDNIMAVTFNPNKTGDFKFKVRF</sequence>
<dbReference type="RefSeq" id="WP_158869632.1">
    <property type="nucleotide sequence ID" value="NZ_CP046401.1"/>
</dbReference>
<evidence type="ECO:0000259" key="5">
    <source>
        <dbReference type="Pfam" id="PF17801"/>
    </source>
</evidence>
<comment type="similarity">
    <text evidence="1">Belongs to the glycosyl hydrolase 27 family.</text>
</comment>
<keyword evidence="2" id="KW-0732">Signal</keyword>
<keyword evidence="4" id="KW-0326">Glycosidase</keyword>
<dbReference type="GO" id="GO:0005975">
    <property type="term" value="P:carbohydrate metabolic process"/>
    <property type="evidence" value="ECO:0007669"/>
    <property type="project" value="InterPro"/>
</dbReference>
<evidence type="ECO:0000313" key="7">
    <source>
        <dbReference type="Proteomes" id="UP000428260"/>
    </source>
</evidence>
<evidence type="ECO:0000256" key="3">
    <source>
        <dbReference type="ARBA" id="ARBA00022801"/>
    </source>
</evidence>
<feature type="domain" description="Alpha galactosidase C-terminal" evidence="5">
    <location>
        <begin position="578"/>
        <end position="653"/>
    </location>
</feature>
<dbReference type="EMBL" id="CP046401">
    <property type="protein sequence ID" value="QGY46501.1"/>
    <property type="molecule type" value="Genomic_DNA"/>
</dbReference>
<evidence type="ECO:0000256" key="4">
    <source>
        <dbReference type="ARBA" id="ARBA00023295"/>
    </source>
</evidence>
<evidence type="ECO:0000313" key="6">
    <source>
        <dbReference type="EMBL" id="QGY46501.1"/>
    </source>
</evidence>
<dbReference type="InterPro" id="IPR013785">
    <property type="entry name" value="Aldolase_TIM"/>
</dbReference>
<dbReference type="InterPro" id="IPR002241">
    <property type="entry name" value="Glyco_hydro_27"/>
</dbReference>
<dbReference type="SUPFAM" id="SSF51445">
    <property type="entry name" value="(Trans)glycosidases"/>
    <property type="match status" value="1"/>
</dbReference>
<proteinExistence type="inferred from homology"/>
<dbReference type="GO" id="GO:0004553">
    <property type="term" value="F:hydrolase activity, hydrolyzing O-glycosyl compounds"/>
    <property type="evidence" value="ECO:0007669"/>
    <property type="project" value="InterPro"/>
</dbReference>
<dbReference type="PANTHER" id="PTHR11452">
    <property type="entry name" value="ALPHA-GALACTOSIDASE/ALPHA-N-ACETYLGALACTOSAMINIDASE"/>
    <property type="match status" value="1"/>
</dbReference>
<dbReference type="AlphaFoldDB" id="A0A6I6JVB9"/>
<dbReference type="InterPro" id="IPR041233">
    <property type="entry name" value="Melibiase_C"/>
</dbReference>
<keyword evidence="7" id="KW-1185">Reference proteome</keyword>
<dbReference type="InterPro" id="IPR017853">
    <property type="entry name" value="GH"/>
</dbReference>
<dbReference type="KEGG" id="mcos:GM418_23405"/>
<dbReference type="InterPro" id="IPR013780">
    <property type="entry name" value="Glyco_hydro_b"/>
</dbReference>
<evidence type="ECO:0000256" key="1">
    <source>
        <dbReference type="ARBA" id="ARBA00009743"/>
    </source>
</evidence>
<organism evidence="6 7">
    <name type="scientific">Maribellus comscasis</name>
    <dbReference type="NCBI Taxonomy" id="2681766"/>
    <lineage>
        <taxon>Bacteria</taxon>
        <taxon>Pseudomonadati</taxon>
        <taxon>Bacteroidota</taxon>
        <taxon>Bacteroidia</taxon>
        <taxon>Marinilabiliales</taxon>
        <taxon>Prolixibacteraceae</taxon>
        <taxon>Maribellus</taxon>
    </lineage>
</organism>
<dbReference type="SUPFAM" id="SSF51011">
    <property type="entry name" value="Glycosyl hydrolase domain"/>
    <property type="match status" value="1"/>
</dbReference>
<dbReference type="PANTHER" id="PTHR11452:SF75">
    <property type="entry name" value="ALPHA-GALACTOSIDASE MEL1"/>
    <property type="match status" value="1"/>
</dbReference>
<evidence type="ECO:0000256" key="2">
    <source>
        <dbReference type="ARBA" id="ARBA00022729"/>
    </source>
</evidence>
<keyword evidence="3" id="KW-0378">Hydrolase</keyword>
<dbReference type="Pfam" id="PF17801">
    <property type="entry name" value="Melibiase_C"/>
    <property type="match status" value="1"/>
</dbReference>
<dbReference type="Pfam" id="PF02065">
    <property type="entry name" value="Melibiase"/>
    <property type="match status" value="1"/>
</dbReference>